<keyword evidence="4" id="KW-1185">Reference proteome</keyword>
<dbReference type="SMART" id="SM00225">
    <property type="entry name" value="BTB"/>
    <property type="match status" value="1"/>
</dbReference>
<dbReference type="InParanoid" id="A0A165IF31"/>
<sequence length="374" mass="40583">MAYNGSNGNISVAGPSRAPGNHHTPNFMSTLHPPVQNGHPYASPPQTPQTTPHSTGGSEEAGDSHSSLYQSTTAAYHNEEILSHLYHTGFQMGNYSDINLHIENRQYRLHSLILARSTTLAHLMSTASHSSPQTIYISLASEPLITEEGFSIALGFLYAAVSLQLVHPQNALSVLASACYLGGMDDLAAHAYEVCKSSISLETLPLWIEFVESIVGDEADPKASQPSDRDKDGSNTRRSILGIYADKLRDDVMQYFVGVLPREIGAFDPQPAAPPPNTQTPSASPDRPSGYEVYLRLFTLLPYSLFKSCIESPLLPAPSDHVRYNFAKACVTARKQGRGRDGEETVVLAFGTEGGSAVCLARKARKKALWKVTK</sequence>
<dbReference type="FunCoup" id="A0A165IF31">
    <property type="interactions" value="2"/>
</dbReference>
<feature type="region of interest" description="Disordered" evidence="1">
    <location>
        <begin position="1"/>
        <end position="68"/>
    </location>
</feature>
<accession>A0A165IF31</accession>
<evidence type="ECO:0000256" key="1">
    <source>
        <dbReference type="SAM" id="MobiDB-lite"/>
    </source>
</evidence>
<evidence type="ECO:0000313" key="3">
    <source>
        <dbReference type="EMBL" id="KZT60487.1"/>
    </source>
</evidence>
<dbReference type="SUPFAM" id="SSF54695">
    <property type="entry name" value="POZ domain"/>
    <property type="match status" value="1"/>
</dbReference>
<reference evidence="3 4" key="1">
    <citation type="journal article" date="2016" name="Mol. Biol. Evol.">
        <title>Comparative Genomics of Early-Diverging Mushroom-Forming Fungi Provides Insights into the Origins of Lignocellulose Decay Capabilities.</title>
        <authorList>
            <person name="Nagy L.G."/>
            <person name="Riley R."/>
            <person name="Tritt A."/>
            <person name="Adam C."/>
            <person name="Daum C."/>
            <person name="Floudas D."/>
            <person name="Sun H."/>
            <person name="Yadav J.S."/>
            <person name="Pangilinan J."/>
            <person name="Larsson K.H."/>
            <person name="Matsuura K."/>
            <person name="Barry K."/>
            <person name="Labutti K."/>
            <person name="Kuo R."/>
            <person name="Ohm R.A."/>
            <person name="Bhattacharya S.S."/>
            <person name="Shirouzu T."/>
            <person name="Yoshinaga Y."/>
            <person name="Martin F.M."/>
            <person name="Grigoriev I.V."/>
            <person name="Hibbett D.S."/>
        </authorList>
    </citation>
    <scope>NUCLEOTIDE SEQUENCE [LARGE SCALE GENOMIC DNA]</scope>
    <source>
        <strain evidence="3 4">HHB12733</strain>
    </source>
</reference>
<dbReference type="InterPro" id="IPR000210">
    <property type="entry name" value="BTB/POZ_dom"/>
</dbReference>
<dbReference type="EMBL" id="KV423931">
    <property type="protein sequence ID" value="KZT60487.1"/>
    <property type="molecule type" value="Genomic_DNA"/>
</dbReference>
<dbReference type="Gene3D" id="3.30.710.10">
    <property type="entry name" value="Potassium Channel Kv1.1, Chain A"/>
    <property type="match status" value="1"/>
</dbReference>
<dbReference type="PROSITE" id="PS50097">
    <property type="entry name" value="BTB"/>
    <property type="match status" value="1"/>
</dbReference>
<organism evidence="3 4">
    <name type="scientific">Calocera cornea HHB12733</name>
    <dbReference type="NCBI Taxonomy" id="1353952"/>
    <lineage>
        <taxon>Eukaryota</taxon>
        <taxon>Fungi</taxon>
        <taxon>Dikarya</taxon>
        <taxon>Basidiomycota</taxon>
        <taxon>Agaricomycotina</taxon>
        <taxon>Dacrymycetes</taxon>
        <taxon>Dacrymycetales</taxon>
        <taxon>Dacrymycetaceae</taxon>
        <taxon>Calocera</taxon>
    </lineage>
</organism>
<dbReference type="PANTHER" id="PTHR47369:SF2">
    <property type="entry name" value="BTB_POZ DOMAIN-CONTAINING PROTEIN 2"/>
    <property type="match status" value="1"/>
</dbReference>
<feature type="domain" description="BTB" evidence="2">
    <location>
        <begin position="96"/>
        <end position="158"/>
    </location>
</feature>
<name>A0A165IF31_9BASI</name>
<evidence type="ECO:0000313" key="4">
    <source>
        <dbReference type="Proteomes" id="UP000076842"/>
    </source>
</evidence>
<dbReference type="OrthoDB" id="6359943at2759"/>
<dbReference type="AlphaFoldDB" id="A0A165IF31"/>
<proteinExistence type="predicted"/>
<gene>
    <name evidence="3" type="ORF">CALCODRAFT_448858</name>
</gene>
<feature type="compositionally biased region" description="Polar residues" evidence="1">
    <location>
        <begin position="1"/>
        <end position="10"/>
    </location>
</feature>
<evidence type="ECO:0000259" key="2">
    <source>
        <dbReference type="PROSITE" id="PS50097"/>
    </source>
</evidence>
<dbReference type="Proteomes" id="UP000076842">
    <property type="component" value="Unassembled WGS sequence"/>
</dbReference>
<feature type="region of interest" description="Disordered" evidence="1">
    <location>
        <begin position="267"/>
        <end position="287"/>
    </location>
</feature>
<dbReference type="STRING" id="1353952.A0A165IF31"/>
<dbReference type="InterPro" id="IPR011333">
    <property type="entry name" value="SKP1/BTB/POZ_sf"/>
</dbReference>
<protein>
    <recommendedName>
        <fullName evidence="2">BTB domain-containing protein</fullName>
    </recommendedName>
</protein>
<dbReference type="PANTHER" id="PTHR47369">
    <property type="entry name" value="BTB/POZ DOMAIN-CONTAINING PROTEIN"/>
    <property type="match status" value="1"/>
</dbReference>